<reference evidence="1 2" key="1">
    <citation type="submission" date="2018-10" db="EMBL/GenBank/DDBJ databases">
        <title>Draft Genome Sequence of Ralstonia pseudosolanacearum (R. solanacearum phylotype I) Strain Tg03 Isolated from Luffa cylindrica in China.</title>
        <authorList>
            <person name="Yuan G.-Q."/>
            <person name="Li Q.-Q."/>
            <person name="Zhang Y.-W."/>
        </authorList>
    </citation>
    <scope>NUCLEOTIDE SEQUENCE [LARGE SCALE GENOMIC DNA]</scope>
    <source>
        <strain evidence="1 2">Tg03</strain>
    </source>
</reference>
<accession>A0A454TIB0</accession>
<dbReference type="AlphaFoldDB" id="A0A454TIB0"/>
<proteinExistence type="predicted"/>
<name>A0A454TIB0_9RALS</name>
<feature type="non-terminal residue" evidence="1">
    <location>
        <position position="94"/>
    </location>
</feature>
<comment type="caution">
    <text evidence="1">The sequence shown here is derived from an EMBL/GenBank/DDBJ whole genome shotgun (WGS) entry which is preliminary data.</text>
</comment>
<protein>
    <submittedName>
        <fullName evidence="1">Uncharacterized protein</fullName>
    </submittedName>
</protein>
<evidence type="ECO:0000313" key="1">
    <source>
        <dbReference type="EMBL" id="RNL99360.1"/>
    </source>
</evidence>
<dbReference type="EMBL" id="RJTL01000091">
    <property type="protein sequence ID" value="RNL99360.1"/>
    <property type="molecule type" value="Genomic_DNA"/>
</dbReference>
<organism evidence="1 2">
    <name type="scientific">Ralstonia pseudosolanacearum</name>
    <dbReference type="NCBI Taxonomy" id="1310165"/>
    <lineage>
        <taxon>Bacteria</taxon>
        <taxon>Pseudomonadati</taxon>
        <taxon>Pseudomonadota</taxon>
        <taxon>Betaproteobacteria</taxon>
        <taxon>Burkholderiales</taxon>
        <taxon>Burkholderiaceae</taxon>
        <taxon>Ralstonia</taxon>
        <taxon>Ralstonia solanacearum species complex</taxon>
    </lineage>
</organism>
<dbReference type="Proteomes" id="UP000271222">
    <property type="component" value="Unassembled WGS sequence"/>
</dbReference>
<evidence type="ECO:0000313" key="2">
    <source>
        <dbReference type="Proteomes" id="UP000271222"/>
    </source>
</evidence>
<gene>
    <name evidence="1" type="ORF">EGA29_25950</name>
</gene>
<sequence>MSTYASFQGRVFLGKRDAAGVPYEVRSPGNVAELKLSLKTDVLEHYESQSGQRTLDHRMVKQKSATLNLTIEEFTRDNLALALYGNHVTGDAGA</sequence>